<dbReference type="PANTHER" id="PTHR43429">
    <property type="entry name" value="PYRIDINE NUCLEOTIDE-DISULFIDE OXIDOREDUCTASE DOMAIN-CONTAINING"/>
    <property type="match status" value="1"/>
</dbReference>
<dbReference type="RefSeq" id="WP_213409568.1">
    <property type="nucleotide sequence ID" value="NZ_CP074441.1"/>
</dbReference>
<evidence type="ECO:0000256" key="4">
    <source>
        <dbReference type="ARBA" id="ARBA00022827"/>
    </source>
</evidence>
<reference evidence="10 11" key="1">
    <citation type="submission" date="2022-10" db="EMBL/GenBank/DDBJ databases">
        <title>Weissella fermenti sp. nov., isolated from fermented cabbage.</title>
        <authorList>
            <person name="Lee J.K."/>
            <person name="Baek J.H."/>
            <person name="Choi D.G."/>
            <person name="Kim J.M."/>
            <person name="Jeon C.O."/>
        </authorList>
    </citation>
    <scope>NUCLEOTIDE SEQUENCE [LARGE SCALE GENOMIC DNA]</scope>
    <source>
        <strain evidence="10 11">KACC 18534</strain>
    </source>
</reference>
<evidence type="ECO:0000256" key="7">
    <source>
        <dbReference type="ARBA" id="ARBA00023284"/>
    </source>
</evidence>
<dbReference type="EMBL" id="JAOZFE010000003">
    <property type="protein sequence ID" value="MCW0953144.1"/>
    <property type="molecule type" value="Genomic_DNA"/>
</dbReference>
<feature type="domain" description="FAD/NAD(P)-binding" evidence="9">
    <location>
        <begin position="1"/>
        <end position="304"/>
    </location>
</feature>
<evidence type="ECO:0000256" key="3">
    <source>
        <dbReference type="ARBA" id="ARBA00022630"/>
    </source>
</evidence>
<dbReference type="Proteomes" id="UP001526225">
    <property type="component" value="Unassembled WGS sequence"/>
</dbReference>
<dbReference type="InterPro" id="IPR023753">
    <property type="entry name" value="FAD/NAD-binding_dom"/>
</dbReference>
<keyword evidence="5" id="KW-0560">Oxidoreductase</keyword>
<dbReference type="Pfam" id="PF07992">
    <property type="entry name" value="Pyr_redox_2"/>
    <property type="match status" value="1"/>
</dbReference>
<evidence type="ECO:0000313" key="11">
    <source>
        <dbReference type="Proteomes" id="UP001526225"/>
    </source>
</evidence>
<dbReference type="SUPFAM" id="SSF51905">
    <property type="entry name" value="FAD/NAD(P)-binding domain"/>
    <property type="match status" value="1"/>
</dbReference>
<dbReference type="Pfam" id="PF02852">
    <property type="entry name" value="Pyr_redox_dim"/>
    <property type="match status" value="1"/>
</dbReference>
<keyword evidence="4" id="KW-0274">FAD</keyword>
<dbReference type="PRINTS" id="PR00368">
    <property type="entry name" value="FADPNR"/>
</dbReference>
<dbReference type="InterPro" id="IPR036188">
    <property type="entry name" value="FAD/NAD-bd_sf"/>
</dbReference>
<comment type="similarity">
    <text evidence="2">Belongs to the class-III pyridine nucleotide-disulfide oxidoreductase family.</text>
</comment>
<protein>
    <submittedName>
        <fullName evidence="10">FAD-dependent oxidoreductase</fullName>
    </submittedName>
</protein>
<evidence type="ECO:0000259" key="8">
    <source>
        <dbReference type="Pfam" id="PF02852"/>
    </source>
</evidence>
<dbReference type="SUPFAM" id="SSF55424">
    <property type="entry name" value="FAD/NAD-linked reductases, dimerisation (C-terminal) domain"/>
    <property type="match status" value="1"/>
</dbReference>
<organism evidence="10 11">
    <name type="scientific">Weissella ceti</name>
    <dbReference type="NCBI Taxonomy" id="759620"/>
    <lineage>
        <taxon>Bacteria</taxon>
        <taxon>Bacillati</taxon>
        <taxon>Bacillota</taxon>
        <taxon>Bacilli</taxon>
        <taxon>Lactobacillales</taxon>
        <taxon>Lactobacillaceae</taxon>
        <taxon>Weissella</taxon>
    </lineage>
</organism>
<dbReference type="Gene3D" id="3.30.390.30">
    <property type="match status" value="1"/>
</dbReference>
<dbReference type="InterPro" id="IPR050260">
    <property type="entry name" value="FAD-bd_OxRdtase"/>
</dbReference>
<comment type="caution">
    <text evidence="10">The sequence shown here is derived from an EMBL/GenBank/DDBJ whole genome shotgun (WGS) entry which is preliminary data.</text>
</comment>
<evidence type="ECO:0000256" key="2">
    <source>
        <dbReference type="ARBA" id="ARBA00009130"/>
    </source>
</evidence>
<dbReference type="Gene3D" id="3.50.50.60">
    <property type="entry name" value="FAD/NAD(P)-binding domain"/>
    <property type="match status" value="2"/>
</dbReference>
<evidence type="ECO:0000256" key="5">
    <source>
        <dbReference type="ARBA" id="ARBA00023002"/>
    </source>
</evidence>
<comment type="cofactor">
    <cofactor evidence="1">
        <name>FAD</name>
        <dbReference type="ChEBI" id="CHEBI:57692"/>
    </cofactor>
</comment>
<name>A0ABT3E3Z7_9LACO</name>
<keyword evidence="3" id="KW-0285">Flavoprotein</keyword>
<evidence type="ECO:0000313" key="10">
    <source>
        <dbReference type="EMBL" id="MCW0953144.1"/>
    </source>
</evidence>
<accession>A0ABT3E3Z7</accession>
<sequence>MKVAVIGSTHAGVFAAKSIISEQEGAEVHVFERHDNVSFLSCGIALWVGDQVSDPNRMFYESPESMAEQGIHMHMQTDVQQADLATKTLVIKNLVTGDVTTEIFDKIVITTGSKAIVPPLPGIDSDKIYFSKTWQDANELRELTPNLESVVVIGAGYIGAELAEQLSRKGKNVTLIDATDRVMSRTASKEFSATYEEAFQSHGVTLALNEKVIGFEDTDDGIIVKTDRGAYAADMAVLSIGFAPNTDLFAGQVDMLANGAIVTNDYMETSVEGVFAAGDASAVFYTPTQTHEYMPLATNAIRQGMVIGHNVVKPSLTHPGTQGTSAVELYELAFASTGLNKTSAAMKGLEAETAIIEEDYRPDFMLTTEKVKCSLTWDKTTHRIIGAEFMSKHDISQAANVVSVAIENKMTIDQLALSDFFFQPNFAQPLNYVSSVAIKAVLMSRSNS</sequence>
<keyword evidence="11" id="KW-1185">Reference proteome</keyword>
<evidence type="ECO:0000256" key="1">
    <source>
        <dbReference type="ARBA" id="ARBA00001974"/>
    </source>
</evidence>
<dbReference type="PANTHER" id="PTHR43429:SF1">
    <property type="entry name" value="NAD(P)H SULFUR OXIDOREDUCTASE (COA-DEPENDENT)"/>
    <property type="match status" value="1"/>
</dbReference>
<keyword evidence="6" id="KW-0558">Oxidation</keyword>
<evidence type="ECO:0000259" key="9">
    <source>
        <dbReference type="Pfam" id="PF07992"/>
    </source>
</evidence>
<dbReference type="InterPro" id="IPR004099">
    <property type="entry name" value="Pyr_nucl-diS_OxRdtase_dimer"/>
</dbReference>
<feature type="domain" description="Pyridine nucleotide-disulphide oxidoreductase dimerisation" evidence="8">
    <location>
        <begin position="331"/>
        <end position="427"/>
    </location>
</feature>
<evidence type="ECO:0000256" key="6">
    <source>
        <dbReference type="ARBA" id="ARBA00023097"/>
    </source>
</evidence>
<gene>
    <name evidence="10" type="ORF">OIT44_03535</name>
</gene>
<keyword evidence="7" id="KW-0676">Redox-active center</keyword>
<dbReference type="InterPro" id="IPR016156">
    <property type="entry name" value="FAD/NAD-linked_Rdtase_dimer_sf"/>
</dbReference>
<dbReference type="PRINTS" id="PR00411">
    <property type="entry name" value="PNDRDTASEI"/>
</dbReference>
<proteinExistence type="inferred from homology"/>